<reference evidence="2" key="1">
    <citation type="submission" date="2016-10" db="EMBL/GenBank/DDBJ databases">
        <authorList>
            <person name="de Groot N.N."/>
        </authorList>
    </citation>
    <scope>NUCLEOTIDE SEQUENCE</scope>
</reference>
<sequence length="65" mass="7374">MSLRTAVFLASPNILLPENRITATAAAIIAKTIDNSTIEKPLCFLFLCIVFEFFIFFLFVVIKYI</sequence>
<keyword evidence="1" id="KW-0812">Transmembrane</keyword>
<protein>
    <submittedName>
        <fullName evidence="2">Uncharacterized protein</fullName>
    </submittedName>
</protein>
<evidence type="ECO:0000256" key="1">
    <source>
        <dbReference type="SAM" id="Phobius"/>
    </source>
</evidence>
<name>A0A1W1DZW4_9ZZZZ</name>
<feature type="transmembrane region" description="Helical" evidence="1">
    <location>
        <begin position="42"/>
        <end position="62"/>
    </location>
</feature>
<proteinExistence type="predicted"/>
<dbReference type="AlphaFoldDB" id="A0A1W1DZW4"/>
<evidence type="ECO:0000313" key="2">
    <source>
        <dbReference type="EMBL" id="SFV87260.1"/>
    </source>
</evidence>
<accession>A0A1W1DZW4</accession>
<keyword evidence="1" id="KW-0472">Membrane</keyword>
<dbReference type="EMBL" id="FPHY01000175">
    <property type="protein sequence ID" value="SFV87260.1"/>
    <property type="molecule type" value="Genomic_DNA"/>
</dbReference>
<keyword evidence="1" id="KW-1133">Transmembrane helix</keyword>
<gene>
    <name evidence="2" type="ORF">MNB_SUP05-SYMBIONT-4-1077</name>
</gene>
<organism evidence="2">
    <name type="scientific">hydrothermal vent metagenome</name>
    <dbReference type="NCBI Taxonomy" id="652676"/>
    <lineage>
        <taxon>unclassified sequences</taxon>
        <taxon>metagenomes</taxon>
        <taxon>ecological metagenomes</taxon>
    </lineage>
</organism>